<dbReference type="Proteomes" id="UP000051461">
    <property type="component" value="Unassembled WGS sequence"/>
</dbReference>
<feature type="domain" description="SpoVT-AbrB" evidence="2">
    <location>
        <begin position="11"/>
        <end position="56"/>
    </location>
</feature>
<name>A0A0R1H1P2_9LACO</name>
<evidence type="ECO:0000313" key="3">
    <source>
        <dbReference type="EMBL" id="KRK40525.1"/>
    </source>
</evidence>
<comment type="caution">
    <text evidence="3">The sequence shown here is derived from an EMBL/GenBank/DDBJ whole genome shotgun (WGS) entry which is preliminary data.</text>
</comment>
<dbReference type="PROSITE" id="PS51740">
    <property type="entry name" value="SPOVT_ABRB"/>
    <property type="match status" value="1"/>
</dbReference>
<gene>
    <name evidence="3" type="ORF">FC07_GL000296</name>
</gene>
<dbReference type="RefSeq" id="WP_057903501.1">
    <property type="nucleotide sequence ID" value="NZ_AZDA01000011.1"/>
</dbReference>
<sequence>MPKIEKQPIETKLSQWGNSKAVRIPAKLLAQIGAQPNDQFMIEVKNQTLVLTPKVKRPTTIHELFEEWQDDQIRDTELDWGSEKGSEFKW</sequence>
<organism evidence="3 4">
    <name type="scientific">Loigolactobacillus bifermentans DSM 20003</name>
    <dbReference type="NCBI Taxonomy" id="1423726"/>
    <lineage>
        <taxon>Bacteria</taxon>
        <taxon>Bacillati</taxon>
        <taxon>Bacillota</taxon>
        <taxon>Bacilli</taxon>
        <taxon>Lactobacillales</taxon>
        <taxon>Lactobacillaceae</taxon>
        <taxon>Loigolactobacillus</taxon>
    </lineage>
</organism>
<reference evidence="3 4" key="1">
    <citation type="journal article" date="2015" name="Genome Announc.">
        <title>Expanding the biotechnology potential of lactobacilli through comparative genomics of 213 strains and associated genera.</title>
        <authorList>
            <person name="Sun Z."/>
            <person name="Harris H.M."/>
            <person name="McCann A."/>
            <person name="Guo C."/>
            <person name="Argimon S."/>
            <person name="Zhang W."/>
            <person name="Yang X."/>
            <person name="Jeffery I.B."/>
            <person name="Cooney J.C."/>
            <person name="Kagawa T.F."/>
            <person name="Liu W."/>
            <person name="Song Y."/>
            <person name="Salvetti E."/>
            <person name="Wrobel A."/>
            <person name="Rasinkangas P."/>
            <person name="Parkhill J."/>
            <person name="Rea M.C."/>
            <person name="O'Sullivan O."/>
            <person name="Ritari J."/>
            <person name="Douillard F.P."/>
            <person name="Paul Ross R."/>
            <person name="Yang R."/>
            <person name="Briner A.E."/>
            <person name="Felis G.E."/>
            <person name="de Vos W.M."/>
            <person name="Barrangou R."/>
            <person name="Klaenhammer T.R."/>
            <person name="Caufield P.W."/>
            <person name="Cui Y."/>
            <person name="Zhang H."/>
            <person name="O'Toole P.W."/>
        </authorList>
    </citation>
    <scope>NUCLEOTIDE SEQUENCE [LARGE SCALE GENOMIC DNA]</scope>
    <source>
        <strain evidence="3 4">DSM 20003</strain>
    </source>
</reference>
<proteinExistence type="predicted"/>
<dbReference type="AlphaFoldDB" id="A0A0R1H1P2"/>
<protein>
    <recommendedName>
        <fullName evidence="2">SpoVT-AbrB domain-containing protein</fullName>
    </recommendedName>
</protein>
<dbReference type="Gene3D" id="2.10.260.10">
    <property type="match status" value="1"/>
</dbReference>
<keyword evidence="4" id="KW-1185">Reference proteome</keyword>
<dbReference type="InterPro" id="IPR007159">
    <property type="entry name" value="SpoVT-AbrB_dom"/>
</dbReference>
<evidence type="ECO:0000259" key="2">
    <source>
        <dbReference type="PROSITE" id="PS51740"/>
    </source>
</evidence>
<dbReference type="EMBL" id="AZDA01000011">
    <property type="protein sequence ID" value="KRK40525.1"/>
    <property type="molecule type" value="Genomic_DNA"/>
</dbReference>
<dbReference type="STRING" id="1423726.FC07_GL000296"/>
<dbReference type="GO" id="GO:0003677">
    <property type="term" value="F:DNA binding"/>
    <property type="evidence" value="ECO:0007669"/>
    <property type="project" value="UniProtKB-UniRule"/>
</dbReference>
<dbReference type="GO" id="GO:0097351">
    <property type="term" value="F:toxin sequestering activity"/>
    <property type="evidence" value="ECO:0007669"/>
    <property type="project" value="InterPro"/>
</dbReference>
<dbReference type="PANTHER" id="PTHR40516">
    <property type="entry name" value="ANTITOXIN CHPS-RELATED"/>
    <property type="match status" value="1"/>
</dbReference>
<dbReference type="PANTHER" id="PTHR40516:SF1">
    <property type="entry name" value="ANTITOXIN CHPS-RELATED"/>
    <property type="match status" value="1"/>
</dbReference>
<evidence type="ECO:0000256" key="1">
    <source>
        <dbReference type="PROSITE-ProRule" id="PRU01076"/>
    </source>
</evidence>
<dbReference type="InterPro" id="IPR037914">
    <property type="entry name" value="SpoVT-AbrB_sf"/>
</dbReference>
<dbReference type="OrthoDB" id="9795766at2"/>
<accession>A0A0R1H1P2</accession>
<keyword evidence="1" id="KW-0238">DNA-binding</keyword>
<evidence type="ECO:0000313" key="4">
    <source>
        <dbReference type="Proteomes" id="UP000051461"/>
    </source>
</evidence>
<dbReference type="InterPro" id="IPR039052">
    <property type="entry name" value="Antitox_PemI-like"/>
</dbReference>
<dbReference type="SMART" id="SM00966">
    <property type="entry name" value="SpoVT_AbrB"/>
    <property type="match status" value="1"/>
</dbReference>
<dbReference type="PATRIC" id="fig|1423726.3.peg.305"/>
<dbReference type="SUPFAM" id="SSF89447">
    <property type="entry name" value="AbrB/MazE/MraZ-like"/>
    <property type="match status" value="1"/>
</dbReference>
<dbReference type="Pfam" id="PF04014">
    <property type="entry name" value="MazE_antitoxin"/>
    <property type="match status" value="1"/>
</dbReference>